<evidence type="ECO:0000313" key="2">
    <source>
        <dbReference type="EMBL" id="CAA9579917.1"/>
    </source>
</evidence>
<evidence type="ECO:0000256" key="1">
    <source>
        <dbReference type="SAM" id="Phobius"/>
    </source>
</evidence>
<keyword evidence="1" id="KW-1133">Transmembrane helix</keyword>
<name>A0A6J4VIT0_9BACT</name>
<proteinExistence type="predicted"/>
<feature type="transmembrane region" description="Helical" evidence="1">
    <location>
        <begin position="20"/>
        <end position="48"/>
    </location>
</feature>
<organism evidence="2">
    <name type="scientific">uncultured Thermomicrobiales bacterium</name>
    <dbReference type="NCBI Taxonomy" id="1645740"/>
    <lineage>
        <taxon>Bacteria</taxon>
        <taxon>Pseudomonadati</taxon>
        <taxon>Thermomicrobiota</taxon>
        <taxon>Thermomicrobia</taxon>
        <taxon>Thermomicrobiales</taxon>
        <taxon>environmental samples</taxon>
    </lineage>
</organism>
<reference evidence="2" key="1">
    <citation type="submission" date="2020-02" db="EMBL/GenBank/DDBJ databases">
        <authorList>
            <person name="Meier V. D."/>
        </authorList>
    </citation>
    <scope>NUCLEOTIDE SEQUENCE</scope>
    <source>
        <strain evidence="2">AVDCRST_MAG49</strain>
    </source>
</reference>
<protein>
    <submittedName>
        <fullName evidence="2">Uncharacterized protein</fullName>
    </submittedName>
</protein>
<dbReference type="AlphaFoldDB" id="A0A6J4VIT0"/>
<dbReference type="EMBL" id="CADCWG010000328">
    <property type="protein sequence ID" value="CAA9579917.1"/>
    <property type="molecule type" value="Genomic_DNA"/>
</dbReference>
<feature type="non-terminal residue" evidence="2">
    <location>
        <position position="54"/>
    </location>
</feature>
<keyword evidence="1" id="KW-0812">Transmembrane</keyword>
<accession>A0A6J4VIT0</accession>
<sequence length="54" mass="5775">MLYLRKAHAEAVGLDDFLALGLIALAYGAALLAHGYGFLAVFAAGWALGRIERR</sequence>
<gene>
    <name evidence="2" type="ORF">AVDCRST_MAG49-4678</name>
</gene>
<keyword evidence="1" id="KW-0472">Membrane</keyword>